<dbReference type="AlphaFoldDB" id="A0A7N0UY24"/>
<evidence type="ECO:0000313" key="7">
    <source>
        <dbReference type="EnsemblPlants" id="Kaladp0091s0026.1.v1.1.CDS.1"/>
    </source>
</evidence>
<proteinExistence type="inferred from homology"/>
<evidence type="ECO:0000256" key="5">
    <source>
        <dbReference type="RuleBase" id="RU367036"/>
    </source>
</evidence>
<dbReference type="Proteomes" id="UP000594263">
    <property type="component" value="Unplaced"/>
</dbReference>
<evidence type="ECO:0000256" key="3">
    <source>
        <dbReference type="ARBA" id="ARBA00023315"/>
    </source>
</evidence>
<evidence type="ECO:0000256" key="4">
    <source>
        <dbReference type="PIRSR" id="PIRSR639126-1"/>
    </source>
</evidence>
<dbReference type="GO" id="GO:0016746">
    <property type="term" value="F:acyltransferase activity"/>
    <property type="evidence" value="ECO:0007669"/>
    <property type="project" value="UniProtKB-KW"/>
</dbReference>
<dbReference type="PANTHER" id="PTHR12510">
    <property type="entry name" value="TROPONIN C-AKIN-1 PROTEIN"/>
    <property type="match status" value="1"/>
</dbReference>
<sequence length="176" mass="19214">MANSAPTRTLIFAYGTLKRGFPNHNLLLDLISDKDAAFLGTHKTSTPFPLILGPHGIPYLLNVPGSGFRVSGEVYSVTAKALMRLDELERVAIGHYDRLPVDVLGEEDGVKVGAEAYFGGRSFGEEMWRRRSGAAVEEYTAEMAEGYVKKDERVGGSECIMDDIRNFLEASAQPSG</sequence>
<comment type="similarity">
    <text evidence="2 5">Belongs to the gamma-glutamylcyclotransferase family.</text>
</comment>
<dbReference type="InterPro" id="IPR036568">
    <property type="entry name" value="GGCT-like_sf"/>
</dbReference>
<evidence type="ECO:0000259" key="6">
    <source>
        <dbReference type="Pfam" id="PF06094"/>
    </source>
</evidence>
<comment type="function">
    <text evidence="1">Putative gamma-glutamylcyclotransferase.</text>
</comment>
<keyword evidence="3" id="KW-0808">Transferase</keyword>
<dbReference type="CDD" id="cd06661">
    <property type="entry name" value="GGCT_like"/>
    <property type="match status" value="1"/>
</dbReference>
<dbReference type="InterPro" id="IPR013024">
    <property type="entry name" value="GGCT-like"/>
</dbReference>
<dbReference type="SUPFAM" id="SSF110857">
    <property type="entry name" value="Gamma-glutamyl cyclotransferase-like"/>
    <property type="match status" value="1"/>
</dbReference>
<evidence type="ECO:0000313" key="8">
    <source>
        <dbReference type="Proteomes" id="UP000594263"/>
    </source>
</evidence>
<dbReference type="GO" id="GO:0005829">
    <property type="term" value="C:cytosol"/>
    <property type="evidence" value="ECO:0007669"/>
    <property type="project" value="TreeGrafter"/>
</dbReference>
<dbReference type="PANTHER" id="PTHR12510:SF15">
    <property type="entry name" value="GAMMA-GLUTAMYLCYCLOTRANSFERASE FAMILY PROTEIN"/>
    <property type="match status" value="1"/>
</dbReference>
<dbReference type="InterPro" id="IPR039126">
    <property type="entry name" value="GGACT"/>
</dbReference>
<keyword evidence="3" id="KW-0012">Acyltransferase</keyword>
<reference evidence="7" key="1">
    <citation type="submission" date="2021-01" db="UniProtKB">
        <authorList>
            <consortium name="EnsemblPlants"/>
        </authorList>
    </citation>
    <scope>IDENTIFICATION</scope>
</reference>
<dbReference type="InterPro" id="IPR009288">
    <property type="entry name" value="AIG2-like_dom"/>
</dbReference>
<dbReference type="Pfam" id="PF06094">
    <property type="entry name" value="GGACT"/>
    <property type="match status" value="1"/>
</dbReference>
<evidence type="ECO:0000256" key="1">
    <source>
        <dbReference type="ARBA" id="ARBA00002782"/>
    </source>
</evidence>
<name>A0A7N0UY24_KALFE</name>
<evidence type="ECO:0000256" key="2">
    <source>
        <dbReference type="ARBA" id="ARBA00008861"/>
    </source>
</evidence>
<dbReference type="EnsemblPlants" id="Kaladp0091s0026.1.v1.1">
    <property type="protein sequence ID" value="Kaladp0091s0026.1.v1.1.CDS.1"/>
    <property type="gene ID" value="Kaladp0091s0026.v1.1"/>
</dbReference>
<accession>A0A7N0UY24</accession>
<dbReference type="GO" id="GO:0061929">
    <property type="term" value="F:gamma-glutamylaminecyclotransferase activity"/>
    <property type="evidence" value="ECO:0007669"/>
    <property type="project" value="InterPro"/>
</dbReference>
<dbReference type="OMA" id="MCEFGEN"/>
<dbReference type="Gramene" id="Kaladp0091s0026.1.v1.1">
    <property type="protein sequence ID" value="Kaladp0091s0026.1.v1.1.CDS.1"/>
    <property type="gene ID" value="Kaladp0091s0026.v1.1"/>
</dbReference>
<organism evidence="7 8">
    <name type="scientific">Kalanchoe fedtschenkoi</name>
    <name type="common">Lavender scallops</name>
    <name type="synonym">South American air plant</name>
    <dbReference type="NCBI Taxonomy" id="63787"/>
    <lineage>
        <taxon>Eukaryota</taxon>
        <taxon>Viridiplantae</taxon>
        <taxon>Streptophyta</taxon>
        <taxon>Embryophyta</taxon>
        <taxon>Tracheophyta</taxon>
        <taxon>Spermatophyta</taxon>
        <taxon>Magnoliopsida</taxon>
        <taxon>eudicotyledons</taxon>
        <taxon>Gunneridae</taxon>
        <taxon>Pentapetalae</taxon>
        <taxon>Saxifragales</taxon>
        <taxon>Crassulaceae</taxon>
        <taxon>Kalanchoe</taxon>
    </lineage>
</organism>
<keyword evidence="8" id="KW-1185">Reference proteome</keyword>
<dbReference type="Gene3D" id="3.10.490.10">
    <property type="entry name" value="Gamma-glutamyl cyclotransferase-like"/>
    <property type="match status" value="1"/>
</dbReference>
<feature type="domain" description="Gamma-glutamylcyclotransferase AIG2-like" evidence="6">
    <location>
        <begin position="11"/>
        <end position="119"/>
    </location>
</feature>
<feature type="active site" description="Proton acceptor" evidence="4">
    <location>
        <position position="89"/>
    </location>
</feature>
<protein>
    <recommendedName>
        <fullName evidence="5">Gamma-glutamylcyclotransferase family protein</fullName>
    </recommendedName>
</protein>